<sequence length="319" mass="35909">MKKWKWTLAGAAGGLTAAAAVHRRLLYTEQEQLTAPGTMVEVNGHRMHVYAEGPEELDGSGGRVHDEAVTLVFLSGGGTAAPVYDFRLLYRKLSSWYRCVVVEKAGYGYSEIEKRSRQLDVMLEETRLALRLAGEKGPFVLLPHSMSGLEAIYWAQKYPDEVMGIVGMDMAFPKAYENKKANPGSLKLMGMLAFLGIQRCPLLQVVGKEGLTEEEYRQAKLLGNRNFLNKVVLEEAASVYANAEMVKKHRKPEVPFLLFCSDGKELGGFWVPLQKKYAERLNCELIQYACGHYLHHYKAGEMAETIRPFVEKIRKQRMA</sequence>
<dbReference type="PATRIC" id="fig|1432052.4.peg.106"/>
<proteinExistence type="predicted"/>
<accession>A0A1E3AJ48</accession>
<dbReference type="RefSeq" id="WP_081330997.1">
    <property type="nucleotide sequence ID" value="NZ_MCGH01000001.1"/>
</dbReference>
<dbReference type="InterPro" id="IPR000073">
    <property type="entry name" value="AB_hydrolase_1"/>
</dbReference>
<organism evidence="2 3">
    <name type="scientific">Eisenbergiella tayi</name>
    <dbReference type="NCBI Taxonomy" id="1432052"/>
    <lineage>
        <taxon>Bacteria</taxon>
        <taxon>Bacillati</taxon>
        <taxon>Bacillota</taxon>
        <taxon>Clostridia</taxon>
        <taxon>Lachnospirales</taxon>
        <taxon>Lachnospiraceae</taxon>
        <taxon>Eisenbergiella</taxon>
    </lineage>
</organism>
<comment type="caution">
    <text evidence="2">The sequence shown here is derived from an EMBL/GenBank/DDBJ whole genome shotgun (WGS) entry which is preliminary data.</text>
</comment>
<dbReference type="EMBL" id="MCGH01000001">
    <property type="protein sequence ID" value="ODM08471.1"/>
    <property type="molecule type" value="Genomic_DNA"/>
</dbReference>
<evidence type="ECO:0000313" key="3">
    <source>
        <dbReference type="Proteomes" id="UP000094067"/>
    </source>
</evidence>
<dbReference type="InterPro" id="IPR029058">
    <property type="entry name" value="AB_hydrolase_fold"/>
</dbReference>
<dbReference type="AlphaFoldDB" id="A0A1E3AJ48"/>
<dbReference type="Proteomes" id="UP000094067">
    <property type="component" value="Unassembled WGS sequence"/>
</dbReference>
<dbReference type="EC" id="3.8.1.5" evidence="2"/>
<gene>
    <name evidence="2" type="primary">dhaA</name>
    <name evidence="2" type="ORF">BEI61_00100</name>
</gene>
<dbReference type="GO" id="GO:0018786">
    <property type="term" value="F:haloalkane dehalogenase activity"/>
    <property type="evidence" value="ECO:0007669"/>
    <property type="project" value="UniProtKB-EC"/>
</dbReference>
<name>A0A1E3AJ48_9FIRM</name>
<evidence type="ECO:0000259" key="1">
    <source>
        <dbReference type="Pfam" id="PF00561"/>
    </source>
</evidence>
<keyword evidence="2" id="KW-0378">Hydrolase</keyword>
<feature type="domain" description="AB hydrolase-1" evidence="1">
    <location>
        <begin position="70"/>
        <end position="178"/>
    </location>
</feature>
<evidence type="ECO:0000313" key="2">
    <source>
        <dbReference type="EMBL" id="ODM08471.1"/>
    </source>
</evidence>
<dbReference type="SUPFAM" id="SSF53474">
    <property type="entry name" value="alpha/beta-Hydrolases"/>
    <property type="match status" value="1"/>
</dbReference>
<reference evidence="2 3" key="1">
    <citation type="submission" date="2016-07" db="EMBL/GenBank/DDBJ databases">
        <title>Characterization of isolates of Eisenbergiella tayi derived from blood cultures, using whole genome sequencing.</title>
        <authorList>
            <person name="Burdz T."/>
            <person name="Wiebe D."/>
            <person name="Huynh C."/>
            <person name="Bernard K."/>
        </authorList>
    </citation>
    <scope>NUCLEOTIDE SEQUENCE [LARGE SCALE GENOMIC DNA]</scope>
    <source>
        <strain evidence="2 3">NML 110608</strain>
    </source>
</reference>
<dbReference type="Pfam" id="PF00561">
    <property type="entry name" value="Abhydrolase_1"/>
    <property type="match status" value="1"/>
</dbReference>
<dbReference type="PANTHER" id="PTHR43329">
    <property type="entry name" value="EPOXIDE HYDROLASE"/>
    <property type="match status" value="1"/>
</dbReference>
<dbReference type="Gene3D" id="3.40.50.1820">
    <property type="entry name" value="alpha/beta hydrolase"/>
    <property type="match status" value="1"/>
</dbReference>
<protein>
    <submittedName>
        <fullName evidence="2">Haloalkane dehalogenase</fullName>
        <ecNumber evidence="2">3.8.1.5</ecNumber>
    </submittedName>
</protein>